<evidence type="ECO:0000313" key="2">
    <source>
        <dbReference type="Proteomes" id="UP000823399"/>
    </source>
</evidence>
<accession>A0A9P7EUJ3</accession>
<dbReference type="Proteomes" id="UP000823399">
    <property type="component" value="Unassembled WGS sequence"/>
</dbReference>
<reference evidence="1" key="1">
    <citation type="journal article" date="2020" name="New Phytol.">
        <title>Comparative genomics reveals dynamic genome evolution in host specialist ectomycorrhizal fungi.</title>
        <authorList>
            <person name="Lofgren L.A."/>
            <person name="Nguyen N.H."/>
            <person name="Vilgalys R."/>
            <person name="Ruytinx J."/>
            <person name="Liao H.L."/>
            <person name="Branco S."/>
            <person name="Kuo A."/>
            <person name="LaButti K."/>
            <person name="Lipzen A."/>
            <person name="Andreopoulos W."/>
            <person name="Pangilinan J."/>
            <person name="Riley R."/>
            <person name="Hundley H."/>
            <person name="Na H."/>
            <person name="Barry K."/>
            <person name="Grigoriev I.V."/>
            <person name="Stajich J.E."/>
            <person name="Kennedy P.G."/>
        </authorList>
    </citation>
    <scope>NUCLEOTIDE SEQUENCE</scope>
    <source>
        <strain evidence="1">FC423</strain>
    </source>
</reference>
<evidence type="ECO:0000313" key="1">
    <source>
        <dbReference type="EMBL" id="KAG2091863.1"/>
    </source>
</evidence>
<sequence length="121" mass="13631">MYSHENATDKAHRIQDECIKADWNFFVTWEQWVPPKLCPIPATQNVWIPVGNHNIHIRPNITTTSGLPQVMKSNVSSMPSSQPHPEGLPKKHFGSEVWTVNTTTATSLPNHNMKAKVLPVL</sequence>
<dbReference type="OrthoDB" id="2687966at2759"/>
<dbReference type="EMBL" id="JABBWM010000094">
    <property type="protein sequence ID" value="KAG2091863.1"/>
    <property type="molecule type" value="Genomic_DNA"/>
</dbReference>
<proteinExistence type="predicted"/>
<dbReference type="RefSeq" id="XP_041286686.1">
    <property type="nucleotide sequence ID" value="XM_041434342.1"/>
</dbReference>
<gene>
    <name evidence="1" type="ORF">F5147DRAFT_657863</name>
</gene>
<comment type="caution">
    <text evidence="1">The sequence shown here is derived from an EMBL/GenBank/DDBJ whole genome shotgun (WGS) entry which is preliminary data.</text>
</comment>
<dbReference type="GeneID" id="64696601"/>
<name>A0A9P7EUJ3_9AGAM</name>
<dbReference type="AlphaFoldDB" id="A0A9P7EUJ3"/>
<protein>
    <submittedName>
        <fullName evidence="1">Uncharacterized protein</fullName>
    </submittedName>
</protein>
<keyword evidence="2" id="KW-1185">Reference proteome</keyword>
<organism evidence="1 2">
    <name type="scientific">Suillus discolor</name>
    <dbReference type="NCBI Taxonomy" id="1912936"/>
    <lineage>
        <taxon>Eukaryota</taxon>
        <taxon>Fungi</taxon>
        <taxon>Dikarya</taxon>
        <taxon>Basidiomycota</taxon>
        <taxon>Agaricomycotina</taxon>
        <taxon>Agaricomycetes</taxon>
        <taxon>Agaricomycetidae</taxon>
        <taxon>Boletales</taxon>
        <taxon>Suillineae</taxon>
        <taxon>Suillaceae</taxon>
        <taxon>Suillus</taxon>
    </lineage>
</organism>